<sequence length="195" mass="22464">MTFLDYEEPKSPRVLCKFIPSSLKDAFAQCYALYFRRQSSLSAKDESPASDVEDERVIVLAVRTRTMRAKLRRKHSMRSNSFRWVFSPATGEVFITTKGRGEEEEEFDDCKEEDGHESFFSARSHFSQPCSSLTGIDYYQQVRRRLILEELAQCEGWPFGLCRKALLLPPLPRSPSESWTWCSKGNPIVKMPSST</sequence>
<accession>A0ACC2KVE0</accession>
<protein>
    <submittedName>
        <fullName evidence="1">Uncharacterized protein</fullName>
    </submittedName>
</protein>
<gene>
    <name evidence="1" type="ORF">MRB53_033655</name>
</gene>
<reference evidence="1 2" key="1">
    <citation type="journal article" date="2022" name="Hortic Res">
        <title>A haplotype resolved chromosomal level avocado genome allows analysis of novel avocado genes.</title>
        <authorList>
            <person name="Nath O."/>
            <person name="Fletcher S.J."/>
            <person name="Hayward A."/>
            <person name="Shaw L.M."/>
            <person name="Masouleh A.K."/>
            <person name="Furtado A."/>
            <person name="Henry R.J."/>
            <person name="Mitter N."/>
        </authorList>
    </citation>
    <scope>NUCLEOTIDE SEQUENCE [LARGE SCALE GENOMIC DNA]</scope>
    <source>
        <strain evidence="2">cv. Hass</strain>
    </source>
</reference>
<dbReference type="EMBL" id="CM056819">
    <property type="protein sequence ID" value="KAJ8625125.1"/>
    <property type="molecule type" value="Genomic_DNA"/>
</dbReference>
<proteinExistence type="predicted"/>
<evidence type="ECO:0000313" key="2">
    <source>
        <dbReference type="Proteomes" id="UP001234297"/>
    </source>
</evidence>
<organism evidence="1 2">
    <name type="scientific">Persea americana</name>
    <name type="common">Avocado</name>
    <dbReference type="NCBI Taxonomy" id="3435"/>
    <lineage>
        <taxon>Eukaryota</taxon>
        <taxon>Viridiplantae</taxon>
        <taxon>Streptophyta</taxon>
        <taxon>Embryophyta</taxon>
        <taxon>Tracheophyta</taxon>
        <taxon>Spermatophyta</taxon>
        <taxon>Magnoliopsida</taxon>
        <taxon>Magnoliidae</taxon>
        <taxon>Laurales</taxon>
        <taxon>Lauraceae</taxon>
        <taxon>Persea</taxon>
    </lineage>
</organism>
<name>A0ACC2KVE0_PERAE</name>
<dbReference type="Proteomes" id="UP001234297">
    <property type="component" value="Chromosome 11"/>
</dbReference>
<evidence type="ECO:0000313" key="1">
    <source>
        <dbReference type="EMBL" id="KAJ8625125.1"/>
    </source>
</evidence>
<comment type="caution">
    <text evidence="1">The sequence shown here is derived from an EMBL/GenBank/DDBJ whole genome shotgun (WGS) entry which is preliminary data.</text>
</comment>
<keyword evidence="2" id="KW-1185">Reference proteome</keyword>